<proteinExistence type="predicted"/>
<gene>
    <name evidence="2" type="ORF">Bca52824_012548</name>
</gene>
<dbReference type="EMBL" id="JAAMPC010000003">
    <property type="protein sequence ID" value="KAG2319335.1"/>
    <property type="molecule type" value="Genomic_DNA"/>
</dbReference>
<comment type="caution">
    <text evidence="2">The sequence shown here is derived from an EMBL/GenBank/DDBJ whole genome shotgun (WGS) entry which is preliminary data.</text>
</comment>
<dbReference type="AlphaFoldDB" id="A0A8X7VZ49"/>
<name>A0A8X7VZ49_BRACI</name>
<accession>A0A8X7VZ49</accession>
<feature type="region of interest" description="Disordered" evidence="1">
    <location>
        <begin position="1"/>
        <end position="32"/>
    </location>
</feature>
<feature type="compositionally biased region" description="Basic residues" evidence="1">
    <location>
        <begin position="1"/>
        <end position="19"/>
    </location>
</feature>
<sequence length="113" mass="11915">MWRRHRRRSHSLRYGRRVSARSGTGGSSSSLVSSFSFASPVFSSLSLPCRRSASGGPSCSSLLLGSSGFSVGLAGSPLLLVGSIAWRRFGCLICSAPVGSLRAVVERRVAANR</sequence>
<reference evidence="2 3" key="1">
    <citation type="submission" date="2020-02" db="EMBL/GenBank/DDBJ databases">
        <authorList>
            <person name="Ma Q."/>
            <person name="Huang Y."/>
            <person name="Song X."/>
            <person name="Pei D."/>
        </authorList>
    </citation>
    <scope>NUCLEOTIDE SEQUENCE [LARGE SCALE GENOMIC DNA]</scope>
    <source>
        <strain evidence="2">Sxm20200214</strain>
        <tissue evidence="2">Leaf</tissue>
    </source>
</reference>
<dbReference type="Proteomes" id="UP000886595">
    <property type="component" value="Unassembled WGS sequence"/>
</dbReference>
<protein>
    <submittedName>
        <fullName evidence="2">Uncharacterized protein</fullName>
    </submittedName>
</protein>
<evidence type="ECO:0000313" key="3">
    <source>
        <dbReference type="Proteomes" id="UP000886595"/>
    </source>
</evidence>
<evidence type="ECO:0000313" key="2">
    <source>
        <dbReference type="EMBL" id="KAG2319335.1"/>
    </source>
</evidence>
<evidence type="ECO:0000256" key="1">
    <source>
        <dbReference type="SAM" id="MobiDB-lite"/>
    </source>
</evidence>
<organism evidence="2 3">
    <name type="scientific">Brassica carinata</name>
    <name type="common">Ethiopian mustard</name>
    <name type="synonym">Abyssinian cabbage</name>
    <dbReference type="NCBI Taxonomy" id="52824"/>
    <lineage>
        <taxon>Eukaryota</taxon>
        <taxon>Viridiplantae</taxon>
        <taxon>Streptophyta</taxon>
        <taxon>Embryophyta</taxon>
        <taxon>Tracheophyta</taxon>
        <taxon>Spermatophyta</taxon>
        <taxon>Magnoliopsida</taxon>
        <taxon>eudicotyledons</taxon>
        <taxon>Gunneridae</taxon>
        <taxon>Pentapetalae</taxon>
        <taxon>rosids</taxon>
        <taxon>malvids</taxon>
        <taxon>Brassicales</taxon>
        <taxon>Brassicaceae</taxon>
        <taxon>Brassiceae</taxon>
        <taxon>Brassica</taxon>
    </lineage>
</organism>
<keyword evidence="3" id="KW-1185">Reference proteome</keyword>